<evidence type="ECO:0000256" key="2">
    <source>
        <dbReference type="ARBA" id="ARBA00004173"/>
    </source>
</evidence>
<dbReference type="GO" id="GO:0030170">
    <property type="term" value="F:pyridoxal phosphate binding"/>
    <property type="evidence" value="ECO:0007669"/>
    <property type="project" value="InterPro"/>
</dbReference>
<dbReference type="SUPFAM" id="SSF53383">
    <property type="entry name" value="PLP-dependent transferases"/>
    <property type="match status" value="1"/>
</dbReference>
<evidence type="ECO:0000256" key="1">
    <source>
        <dbReference type="ARBA" id="ARBA00001933"/>
    </source>
</evidence>
<keyword evidence="6" id="KW-0032">Aminotransferase</keyword>
<dbReference type="InterPro" id="IPR015422">
    <property type="entry name" value="PyrdxlP-dep_Trfase_small"/>
</dbReference>
<dbReference type="InterPro" id="IPR050103">
    <property type="entry name" value="Class-III_PLP-dep_AT"/>
</dbReference>
<dbReference type="PIRSF" id="PIRSF000521">
    <property type="entry name" value="Transaminase_4ab_Lys_Orn"/>
    <property type="match status" value="1"/>
</dbReference>
<evidence type="ECO:0000256" key="5">
    <source>
        <dbReference type="ARBA" id="ARBA00012919"/>
    </source>
</evidence>
<evidence type="ECO:0000256" key="9">
    <source>
        <dbReference type="ARBA" id="ARBA00022898"/>
    </source>
</evidence>
<dbReference type="GO" id="GO:0003992">
    <property type="term" value="F:N2-acetyl-L-ornithine:2-oxoglutarate 5-aminotransferase activity"/>
    <property type="evidence" value="ECO:0007669"/>
    <property type="project" value="UniProtKB-EC"/>
</dbReference>
<dbReference type="PROSITE" id="PS00600">
    <property type="entry name" value="AA_TRANSFER_CLASS_3"/>
    <property type="match status" value="1"/>
</dbReference>
<dbReference type="OrthoDB" id="10260828at2759"/>
<keyword evidence="9 10" id="KW-0663">Pyridoxal phosphate</keyword>
<dbReference type="Pfam" id="PF00202">
    <property type="entry name" value="Aminotran_3"/>
    <property type="match status" value="1"/>
</dbReference>
<name>A0A8H7Y0Y1_PSICU</name>
<dbReference type="InterPro" id="IPR015421">
    <property type="entry name" value="PyrdxlP-dep_Trfase_major"/>
</dbReference>
<gene>
    <name evidence="11" type="ORF">JR316_005739</name>
</gene>
<accession>A0A8H7Y0Y1</accession>
<reference evidence="11" key="1">
    <citation type="submission" date="2021-02" db="EMBL/GenBank/DDBJ databases">
        <title>Psilocybe cubensis genome.</title>
        <authorList>
            <person name="Mckernan K.J."/>
            <person name="Crawford S."/>
            <person name="Trippe A."/>
            <person name="Kane L.T."/>
            <person name="Mclaughlin S."/>
        </authorList>
    </citation>
    <scope>NUCLEOTIDE SEQUENCE [LARGE SCALE GENOMIC DNA]</scope>
    <source>
        <strain evidence="11">MGC-MH-2018</strain>
    </source>
</reference>
<dbReference type="InterPro" id="IPR005814">
    <property type="entry name" value="Aminotrans_3"/>
</dbReference>
<dbReference type="EMBL" id="JAFIQS010000005">
    <property type="protein sequence ID" value="KAG5169183.1"/>
    <property type="molecule type" value="Genomic_DNA"/>
</dbReference>
<evidence type="ECO:0000256" key="8">
    <source>
        <dbReference type="ARBA" id="ARBA00022679"/>
    </source>
</evidence>
<dbReference type="Gene3D" id="3.40.640.10">
    <property type="entry name" value="Type I PLP-dependent aspartate aminotransferase-like (Major domain)"/>
    <property type="match status" value="1"/>
</dbReference>
<dbReference type="UniPathway" id="UPA00068">
    <property type="reaction ID" value="UER00109"/>
</dbReference>
<dbReference type="Gene3D" id="3.90.1150.10">
    <property type="entry name" value="Aspartate Aminotransferase, domain 1"/>
    <property type="match status" value="1"/>
</dbReference>
<keyword evidence="8" id="KW-0808">Transferase</keyword>
<dbReference type="GO" id="GO:0042802">
    <property type="term" value="F:identical protein binding"/>
    <property type="evidence" value="ECO:0007669"/>
    <property type="project" value="TreeGrafter"/>
</dbReference>
<evidence type="ECO:0000256" key="3">
    <source>
        <dbReference type="ARBA" id="ARBA00005024"/>
    </source>
</evidence>
<proteinExistence type="inferred from homology"/>
<evidence type="ECO:0000256" key="7">
    <source>
        <dbReference type="ARBA" id="ARBA00022605"/>
    </source>
</evidence>
<evidence type="ECO:0000256" key="4">
    <source>
        <dbReference type="ARBA" id="ARBA00008954"/>
    </source>
</evidence>
<dbReference type="FunFam" id="3.40.640.10:FF:000004">
    <property type="entry name" value="Acetylornithine aminotransferase"/>
    <property type="match status" value="1"/>
</dbReference>
<comment type="pathway">
    <text evidence="3">Amino-acid biosynthesis; L-arginine biosynthesis; N(2)-acetyl-L-ornithine from L-glutamate: step 4/4.</text>
</comment>
<comment type="caution">
    <text evidence="11">The sequence shown here is derived from an EMBL/GenBank/DDBJ whole genome shotgun (WGS) entry which is preliminary data.</text>
</comment>
<evidence type="ECO:0000256" key="6">
    <source>
        <dbReference type="ARBA" id="ARBA00022576"/>
    </source>
</evidence>
<dbReference type="InterPro" id="IPR015424">
    <property type="entry name" value="PyrdxlP-dep_Trfase"/>
</dbReference>
<keyword evidence="7" id="KW-0028">Amino-acid biosynthesis</keyword>
<comment type="cofactor">
    <cofactor evidence="1">
        <name>pyridoxal 5'-phosphate</name>
        <dbReference type="ChEBI" id="CHEBI:597326"/>
    </cofactor>
</comment>
<dbReference type="NCBIfam" id="TIGR00707">
    <property type="entry name" value="argD"/>
    <property type="match status" value="1"/>
</dbReference>
<dbReference type="GO" id="GO:0005759">
    <property type="term" value="C:mitochondrial matrix"/>
    <property type="evidence" value="ECO:0007669"/>
    <property type="project" value="TreeGrafter"/>
</dbReference>
<dbReference type="PANTHER" id="PTHR11986">
    <property type="entry name" value="AMINOTRANSFERASE CLASS III"/>
    <property type="match status" value="1"/>
</dbReference>
<dbReference type="InterPro" id="IPR004636">
    <property type="entry name" value="AcOrn/SuccOrn_fam"/>
</dbReference>
<comment type="similarity">
    <text evidence="4 10">Belongs to the class-III pyridoxal-phosphate-dependent aminotransferase family.</text>
</comment>
<dbReference type="AlphaFoldDB" id="A0A8H7Y0Y1"/>
<organism evidence="11">
    <name type="scientific">Psilocybe cubensis</name>
    <name type="common">Psychedelic mushroom</name>
    <name type="synonym">Stropharia cubensis</name>
    <dbReference type="NCBI Taxonomy" id="181762"/>
    <lineage>
        <taxon>Eukaryota</taxon>
        <taxon>Fungi</taxon>
        <taxon>Dikarya</taxon>
        <taxon>Basidiomycota</taxon>
        <taxon>Agaricomycotina</taxon>
        <taxon>Agaricomycetes</taxon>
        <taxon>Agaricomycetidae</taxon>
        <taxon>Agaricales</taxon>
        <taxon>Agaricineae</taxon>
        <taxon>Strophariaceae</taxon>
        <taxon>Psilocybe</taxon>
    </lineage>
</organism>
<evidence type="ECO:0000313" key="11">
    <source>
        <dbReference type="EMBL" id="KAG5169183.1"/>
    </source>
</evidence>
<sequence>MKPSQNLPLHALARRTGKISGSNNNVLLRSRGVATAPSTAYLAPTHKPKSPPSAATANTLALGKEYLLPVYARPEFVLAHGKGSYVWDVDGNKYLDFSAGIAVNALGHADEGVLQVLTEQAGKLLHTSNVYHNEWAGKLAKLLVTLTQTEGGLGYAAGAKATETGSGGAKAFFANSGTEANEGALKIARKVGKERWAEANGKSWDDPACTKNRIACFENSFHGRSMGALSVTSNPKYQKPFAPLIPGVDVGKLNDLAGLETLVGEDTCAVIVEPIQGEGGINDANVEWLRALRKRCDAVGAVLIFDEIQCGLYRTGTLWAHSSLPAECHPDIVTMAKPLANGYPIGAVVLRDSVAATMTPGTHGTTFGGSPLACAIGHYVVSRLSSPEFISKMTDTSKYLGERLEALPKWYPGLLEERVRGRGHIRGLGFKDVEVPGRIVELARERGVFVLTAGKNAVRLVPSLNVGKEEVDLAVDVLEGCLSVSYH</sequence>
<dbReference type="NCBIfam" id="NF002325">
    <property type="entry name" value="PRK01278.1"/>
    <property type="match status" value="1"/>
</dbReference>
<dbReference type="GO" id="GO:0006526">
    <property type="term" value="P:L-arginine biosynthetic process"/>
    <property type="evidence" value="ECO:0007669"/>
    <property type="project" value="UniProtKB-UniPathway"/>
</dbReference>
<comment type="subcellular location">
    <subcellularLocation>
        <location evidence="2">Mitochondrion</location>
    </subcellularLocation>
</comment>
<dbReference type="EC" id="2.6.1.11" evidence="5"/>
<dbReference type="InterPro" id="IPR049704">
    <property type="entry name" value="Aminotrans_3_PPA_site"/>
</dbReference>
<evidence type="ECO:0000256" key="10">
    <source>
        <dbReference type="RuleBase" id="RU003560"/>
    </source>
</evidence>
<dbReference type="PANTHER" id="PTHR11986:SF79">
    <property type="entry name" value="ACETYLORNITHINE AMINOTRANSFERASE, MITOCHONDRIAL"/>
    <property type="match status" value="1"/>
</dbReference>
<protein>
    <recommendedName>
        <fullName evidence="5">acetylornithine transaminase</fullName>
        <ecNumber evidence="5">2.6.1.11</ecNumber>
    </recommendedName>
</protein>
<dbReference type="CDD" id="cd00610">
    <property type="entry name" value="OAT_like"/>
    <property type="match status" value="1"/>
</dbReference>